<feature type="region of interest" description="Disordered" evidence="1">
    <location>
        <begin position="317"/>
        <end position="338"/>
    </location>
</feature>
<feature type="compositionally biased region" description="Low complexity" evidence="1">
    <location>
        <begin position="485"/>
        <end position="495"/>
    </location>
</feature>
<feature type="compositionally biased region" description="Basic and acidic residues" evidence="1">
    <location>
        <begin position="469"/>
        <end position="481"/>
    </location>
</feature>
<feature type="compositionally biased region" description="Basic and acidic residues" evidence="1">
    <location>
        <begin position="154"/>
        <end position="163"/>
    </location>
</feature>
<feature type="compositionally biased region" description="Polar residues" evidence="1">
    <location>
        <begin position="240"/>
        <end position="251"/>
    </location>
</feature>
<feature type="compositionally biased region" description="Polar residues" evidence="1">
    <location>
        <begin position="402"/>
        <end position="416"/>
    </location>
</feature>
<keyword evidence="3" id="KW-1185">Reference proteome</keyword>
<feature type="compositionally biased region" description="Polar residues" evidence="1">
    <location>
        <begin position="327"/>
        <end position="338"/>
    </location>
</feature>
<feature type="compositionally biased region" description="Polar residues" evidence="1">
    <location>
        <begin position="620"/>
        <end position="630"/>
    </location>
</feature>
<feature type="region of interest" description="Disordered" evidence="1">
    <location>
        <begin position="147"/>
        <end position="204"/>
    </location>
</feature>
<evidence type="ECO:0000313" key="3">
    <source>
        <dbReference type="Proteomes" id="UP000800093"/>
    </source>
</evidence>
<feature type="compositionally biased region" description="Basic residues" evidence="1">
    <location>
        <begin position="881"/>
        <end position="894"/>
    </location>
</feature>
<feature type="compositionally biased region" description="Polar residues" evidence="1">
    <location>
        <begin position="773"/>
        <end position="790"/>
    </location>
</feature>
<feature type="compositionally biased region" description="Polar residues" evidence="1">
    <location>
        <begin position="813"/>
        <end position="831"/>
    </location>
</feature>
<sequence>MAKAKENLESLEHAHVDEIFSTYTRDFYDDLTGGTWEDGLRAIKEFDWSVNPEDRGWPKAPPPAQSPVNEAEHIDPSLRAVSLQEATQQPQDPVVQDRGAGPQDQTQHPVSVLFKVHRKLISKHDSHESLSLSSEDGPTILNISVEQSLDPEDASMKVDEAQRNRSTRAAVDSTALDDPATSPIVEGSDVKEASASRTTDAESSNVPNLMVEKLLYPDGFLAKFDEARGSEGAAPAATSDAPNGSATSSTIKKISVQEPSVSKVTDVESIYVSNPTVEGSLYPEGFLVEIDEARGNEGGETARDLATLNVPLINSTTKESDVKKSPVPSTGNTESYPVTNLVDATPQVQTTTETQVEEVDKPPAEEVEHDEPQLLLDLGLIAHAQSTRADDSRTGGEGNSDGVPTQDQTSSAPSTHRNSETMFDGNELGFPGLRQIEIHDELEQAVEAAENLNDNFHQPLPYAYPTQARAEEKEVTAEKHSVAFPPEAASSAQAEPDQDDEILVEQEAPGSLPEPLTRLPQEDTDIGASISNDRGMDGVTNDNEGITREDENALSDLSEPPSSREDDMLMSRSSPESEAQADLEPTEIECIGRTPNIPLTSETIAQEIPEHTVAPAPLLTASSAMSRATKTSTRLRRPPSKRPRNPSSNTKNDKHYKPGDSSSDTDNEAPRKKKTQATPVKKSAPRAKKGPSEVARKLVASRNKSAYSQALDTNNNDQDYDSGEHTASEQSSLDELQADLVLNSSKSSRKANVPSDEIALAPAPQPNPFLGSINPSAFNKSTTVPQDKQPPSTPGRYSYETPYGKRTTRSDTKPASNSVPANKNATFSACNSKAAKHQTACGRAARKRKAGRQDEEEEEGDAPRRRTRAETKRAEDELRPNAHKTRGAKRNAGA</sequence>
<dbReference type="AlphaFoldDB" id="A0A9P4JZE8"/>
<organism evidence="2 3">
    <name type="scientific">Lojkania enalia</name>
    <dbReference type="NCBI Taxonomy" id="147567"/>
    <lineage>
        <taxon>Eukaryota</taxon>
        <taxon>Fungi</taxon>
        <taxon>Dikarya</taxon>
        <taxon>Ascomycota</taxon>
        <taxon>Pezizomycotina</taxon>
        <taxon>Dothideomycetes</taxon>
        <taxon>Pleosporomycetidae</taxon>
        <taxon>Pleosporales</taxon>
        <taxon>Pleosporales incertae sedis</taxon>
        <taxon>Lojkania</taxon>
    </lineage>
</organism>
<feature type="region of interest" description="Disordered" evidence="1">
    <location>
        <begin position="386"/>
        <end position="429"/>
    </location>
</feature>
<proteinExistence type="predicted"/>
<accession>A0A9P4JZE8</accession>
<protein>
    <submittedName>
        <fullName evidence="2">Uncharacterized protein</fullName>
    </submittedName>
</protein>
<feature type="compositionally biased region" description="Basic and acidic residues" evidence="1">
    <location>
        <begin position="861"/>
        <end position="880"/>
    </location>
</feature>
<feature type="compositionally biased region" description="Polar residues" evidence="1">
    <location>
        <begin position="702"/>
        <end position="717"/>
    </location>
</feature>
<feature type="compositionally biased region" description="Polar residues" evidence="1">
    <location>
        <begin position="195"/>
        <end position="204"/>
    </location>
</feature>
<feature type="region of interest" description="Disordered" evidence="1">
    <location>
        <begin position="52"/>
        <end position="109"/>
    </location>
</feature>
<name>A0A9P4JZE8_9PLEO</name>
<dbReference type="EMBL" id="ML986690">
    <property type="protein sequence ID" value="KAF2260049.1"/>
    <property type="molecule type" value="Genomic_DNA"/>
</dbReference>
<feature type="region of interest" description="Disordered" evidence="1">
    <location>
        <begin position="456"/>
        <end position="894"/>
    </location>
</feature>
<comment type="caution">
    <text evidence="2">The sequence shown here is derived from an EMBL/GenBank/DDBJ whole genome shotgun (WGS) entry which is preliminary data.</text>
</comment>
<feature type="region of interest" description="Disordered" evidence="1">
    <location>
        <begin position="349"/>
        <end position="368"/>
    </location>
</feature>
<feature type="compositionally biased region" description="Basic residues" evidence="1">
    <location>
        <begin position="633"/>
        <end position="644"/>
    </location>
</feature>
<feature type="compositionally biased region" description="Basic and acidic residues" evidence="1">
    <location>
        <begin position="358"/>
        <end position="368"/>
    </location>
</feature>
<reference evidence="3" key="1">
    <citation type="journal article" date="2020" name="Stud. Mycol.">
        <title>101 Dothideomycetes genomes: A test case for predicting lifestyles and emergence of pathogens.</title>
        <authorList>
            <person name="Haridas S."/>
            <person name="Albert R."/>
            <person name="Binder M."/>
            <person name="Bloem J."/>
            <person name="LaButti K."/>
            <person name="Salamov A."/>
            <person name="Andreopoulos B."/>
            <person name="Baker S."/>
            <person name="Barry K."/>
            <person name="Bills G."/>
            <person name="Bluhm B."/>
            <person name="Cannon C."/>
            <person name="Castanera R."/>
            <person name="Culley D."/>
            <person name="Daum C."/>
            <person name="Ezra D."/>
            <person name="Gonzalez J."/>
            <person name="Henrissat B."/>
            <person name="Kuo A."/>
            <person name="Liang C."/>
            <person name="Lipzen A."/>
            <person name="Lutzoni F."/>
            <person name="Magnuson J."/>
            <person name="Mondo S."/>
            <person name="Nolan M."/>
            <person name="Ohm R."/>
            <person name="Pangilinan J."/>
            <person name="Park H.-J."/>
            <person name="Ramirez L."/>
            <person name="Alfaro M."/>
            <person name="Sun H."/>
            <person name="Tritt A."/>
            <person name="Yoshinaga Y."/>
            <person name="Zwiers L.-H."/>
            <person name="Turgeon B."/>
            <person name="Goodwin S."/>
            <person name="Spatafora J."/>
            <person name="Crous P."/>
            <person name="Grigoriev I."/>
        </authorList>
    </citation>
    <scope>NUCLEOTIDE SEQUENCE [LARGE SCALE GENOMIC DNA]</scope>
    <source>
        <strain evidence="3">CBS 304.66</strain>
    </source>
</reference>
<evidence type="ECO:0000313" key="2">
    <source>
        <dbReference type="EMBL" id="KAF2260049.1"/>
    </source>
</evidence>
<evidence type="ECO:0000256" key="1">
    <source>
        <dbReference type="SAM" id="MobiDB-lite"/>
    </source>
</evidence>
<dbReference type="Proteomes" id="UP000800093">
    <property type="component" value="Unassembled WGS sequence"/>
</dbReference>
<gene>
    <name evidence="2" type="ORF">CC78DRAFT_590773</name>
</gene>
<feature type="region of interest" description="Disordered" evidence="1">
    <location>
        <begin position="232"/>
        <end position="251"/>
    </location>
</feature>